<feature type="compositionally biased region" description="Polar residues" evidence="1">
    <location>
        <begin position="38"/>
        <end position="53"/>
    </location>
</feature>
<keyword evidence="3" id="KW-1185">Reference proteome</keyword>
<evidence type="ECO:0000313" key="3">
    <source>
        <dbReference type="Proteomes" id="UP000014071"/>
    </source>
</evidence>
<reference evidence="3" key="1">
    <citation type="journal article" date="2013" name="Genome Announc.">
        <title>Draft genome sequence of the basidiomycetous yeast-like fungus Pseudozyma hubeiensis SY62, which produces an abundant amount of the biosurfactant mannosylerythritol lipids.</title>
        <authorList>
            <person name="Konishi M."/>
            <person name="Hatada Y."/>
            <person name="Horiuchi J."/>
        </authorList>
    </citation>
    <scope>NUCLEOTIDE SEQUENCE [LARGE SCALE GENOMIC DNA]</scope>
    <source>
        <strain evidence="3">SY62</strain>
    </source>
</reference>
<dbReference type="GeneID" id="24108891"/>
<feature type="compositionally biased region" description="Basic residues" evidence="1">
    <location>
        <begin position="131"/>
        <end position="141"/>
    </location>
</feature>
<dbReference type="OrthoDB" id="10374526at2759"/>
<dbReference type="Proteomes" id="UP000014071">
    <property type="component" value="Unassembled WGS sequence"/>
</dbReference>
<evidence type="ECO:0000256" key="1">
    <source>
        <dbReference type="SAM" id="MobiDB-lite"/>
    </source>
</evidence>
<gene>
    <name evidence="2" type="ORF">PHSY_003604</name>
</gene>
<dbReference type="EMBL" id="DF238800">
    <property type="protein sequence ID" value="GAC96025.1"/>
    <property type="molecule type" value="Genomic_DNA"/>
</dbReference>
<accession>R9PD57</accession>
<proteinExistence type="predicted"/>
<dbReference type="HOGENOM" id="CLU_710045_0_0_1"/>
<feature type="region of interest" description="Disordered" evidence="1">
    <location>
        <begin position="1"/>
        <end position="157"/>
    </location>
</feature>
<name>R9PD57_PSEHS</name>
<feature type="compositionally biased region" description="Polar residues" evidence="1">
    <location>
        <begin position="1"/>
        <end position="11"/>
    </location>
</feature>
<organism evidence="2 3">
    <name type="scientific">Pseudozyma hubeiensis (strain SY62)</name>
    <name type="common">Yeast</name>
    <dbReference type="NCBI Taxonomy" id="1305764"/>
    <lineage>
        <taxon>Eukaryota</taxon>
        <taxon>Fungi</taxon>
        <taxon>Dikarya</taxon>
        <taxon>Basidiomycota</taxon>
        <taxon>Ustilaginomycotina</taxon>
        <taxon>Ustilaginomycetes</taxon>
        <taxon>Ustilaginales</taxon>
        <taxon>Ustilaginaceae</taxon>
        <taxon>Pseudozyma</taxon>
    </lineage>
</organism>
<evidence type="ECO:0000313" key="2">
    <source>
        <dbReference type="EMBL" id="GAC96025.1"/>
    </source>
</evidence>
<sequence>MSWLFNRSRNASGAIRESSEEDDGPPATGTVAEVVLPETSSTLIETIHPSSLCTGRKRALSVASISSSSEQGEAPEQDSELIMVKKEDPYGISDPEDEEDDGDDDTSTSISEEEDSGDNYEDEDRSPSGKASRKKSRKRASKLAAGSSAFVKHEGVKTTTRPEKGSYLWQRWTSEEDAHQALKNWALQKGFRVNVCRNKTKSAPYLRCPCSKTSTNCPFSAKFEYRKADSTYKLWILKEFHNHKLMGPISSSAGRNGAFTEATPPPPFAFPPSPGPSNASFPVRYHDFPEMSNNRPTASPSVIKRDRDFSVGQSAFTGLGSHDSPLFLDDDVWDQGQQGSTSFLDVMSSLASFPYQDLSKAVDRLTAEERLQLFVRTKKLNELLERSGL</sequence>
<feature type="compositionally biased region" description="Acidic residues" evidence="1">
    <location>
        <begin position="94"/>
        <end position="124"/>
    </location>
</feature>
<protein>
    <submittedName>
        <fullName evidence="2">Uncharacterized protein</fullName>
    </submittedName>
</protein>
<dbReference type="RefSeq" id="XP_012189612.1">
    <property type="nucleotide sequence ID" value="XM_012334222.1"/>
</dbReference>
<dbReference type="AlphaFoldDB" id="R9PD57"/>